<dbReference type="InterPro" id="IPR036388">
    <property type="entry name" value="WH-like_DNA-bd_sf"/>
</dbReference>
<dbReference type="GeneID" id="54404023"/>
<dbReference type="InterPro" id="IPR011545">
    <property type="entry name" value="DEAD/DEAH_box_helicase_dom"/>
</dbReference>
<feature type="region of interest" description="Disordered" evidence="15">
    <location>
        <begin position="1898"/>
        <end position="1957"/>
    </location>
</feature>
<dbReference type="InterPro" id="IPR004179">
    <property type="entry name" value="Sec63-dom"/>
</dbReference>
<dbReference type="SUPFAM" id="SSF103481">
    <property type="entry name" value="Multidrug resistance efflux transporter EmrE"/>
    <property type="match status" value="1"/>
</dbReference>
<dbReference type="Gene3D" id="3.40.50.300">
    <property type="entry name" value="P-loop containing nucleotide triphosphate hydrolases"/>
    <property type="match status" value="2"/>
</dbReference>
<feature type="transmembrane region" description="Helical" evidence="16">
    <location>
        <begin position="302"/>
        <end position="327"/>
    </location>
</feature>
<accession>A0A6A6AIB1</accession>
<feature type="compositionally biased region" description="Polar residues" evidence="15">
    <location>
        <begin position="1907"/>
        <end position="1916"/>
    </location>
</feature>
<dbReference type="InterPro" id="IPR036390">
    <property type="entry name" value="WH_DNA-bd_sf"/>
</dbReference>
<evidence type="ECO:0000313" key="20">
    <source>
        <dbReference type="Proteomes" id="UP000799771"/>
    </source>
</evidence>
<dbReference type="EC" id="5.6.2.4" evidence="13"/>
<feature type="transmembrane region" description="Helical" evidence="16">
    <location>
        <begin position="333"/>
        <end position="354"/>
    </location>
</feature>
<dbReference type="Pfam" id="PF04142">
    <property type="entry name" value="Nuc_sug_transp"/>
    <property type="match status" value="1"/>
</dbReference>
<evidence type="ECO:0000256" key="11">
    <source>
        <dbReference type="ARBA" id="ARBA00023254"/>
    </source>
</evidence>
<dbReference type="Pfam" id="PF02889">
    <property type="entry name" value="Sec63"/>
    <property type="match status" value="1"/>
</dbReference>
<dbReference type="OrthoDB" id="5575at2759"/>
<dbReference type="SUPFAM" id="SSF46785">
    <property type="entry name" value="Winged helix' DNA-binding domain"/>
    <property type="match status" value="1"/>
</dbReference>
<evidence type="ECO:0000256" key="10">
    <source>
        <dbReference type="ARBA" id="ARBA00023235"/>
    </source>
</evidence>
<dbReference type="GO" id="GO:0043138">
    <property type="term" value="F:3'-5' DNA helicase activity"/>
    <property type="evidence" value="ECO:0007669"/>
    <property type="project" value="UniProtKB-EC"/>
</dbReference>
<keyword evidence="6" id="KW-0347">Helicase</keyword>
<evidence type="ECO:0000256" key="3">
    <source>
        <dbReference type="ARBA" id="ARBA00022692"/>
    </source>
</evidence>
<keyword evidence="3 16" id="KW-0812">Transmembrane</keyword>
<proteinExistence type="inferred from homology"/>
<reference evidence="19" key="1">
    <citation type="journal article" date="2020" name="Stud. Mycol.">
        <title>101 Dothideomycetes genomes: a test case for predicting lifestyles and emergence of pathogens.</title>
        <authorList>
            <person name="Haridas S."/>
            <person name="Albert R."/>
            <person name="Binder M."/>
            <person name="Bloem J."/>
            <person name="Labutti K."/>
            <person name="Salamov A."/>
            <person name="Andreopoulos B."/>
            <person name="Baker S."/>
            <person name="Barry K."/>
            <person name="Bills G."/>
            <person name="Bluhm B."/>
            <person name="Cannon C."/>
            <person name="Castanera R."/>
            <person name="Culley D."/>
            <person name="Daum C."/>
            <person name="Ezra D."/>
            <person name="Gonzalez J."/>
            <person name="Henrissat B."/>
            <person name="Kuo A."/>
            <person name="Liang C."/>
            <person name="Lipzen A."/>
            <person name="Lutzoni F."/>
            <person name="Magnuson J."/>
            <person name="Mondo S."/>
            <person name="Nolan M."/>
            <person name="Ohm R."/>
            <person name="Pangilinan J."/>
            <person name="Park H.-J."/>
            <person name="Ramirez L."/>
            <person name="Alfaro M."/>
            <person name="Sun H."/>
            <person name="Tritt A."/>
            <person name="Yoshinaga Y."/>
            <person name="Zwiers L.-H."/>
            <person name="Turgeon B."/>
            <person name="Goodwin S."/>
            <person name="Spatafora J."/>
            <person name="Crous P."/>
            <person name="Grigoriev I."/>
        </authorList>
    </citation>
    <scope>NUCLEOTIDE SEQUENCE</scope>
    <source>
        <strain evidence="19">CBS 119687</strain>
    </source>
</reference>
<sequence length="2008" mass="223741">MGSKTASASLGGVSMKHLSLVTLTFQNSALILIMHYSRVMPTVNGQRYHTSTSVFLNEVIKLGISLTMALYDISRTLPSNTTVATLASSFTTAMFTNESWKLAVPALLYTLQNTLQYVAVSNLDAASFQVTYQLKILTTAMFSVIMLGRTLTPRKWTSLLLLIIGVSIVQFPEHASKPVSMETLRDSSSKIWPRSLEELRDLGSHAAGQLVKRSASYEGIEEDRYGQATQMNRSVGLVAVLIACAISGLAGVSFEKILKESNTKQTSLWVRNCQLSFWSLFPALFLGVIWKDGEVIAKTGFFVGYNWVVWTAITFQAFGGVIVALVINYADNIAKNFATSISIVLSCLASVYFFNFKVTPSFFIGTSVVLFATYLYSKPEQSALLGSTKIFDFEKTMVDRSPQYDDARRSSVKSHLRGDSGGSSRPGTPTVERKFPKPVMHDEHYYLPDDFERGNASRHASQYAVHQPQFKQSAKPVAPRDRYRATAFDNPAYDAVEDDDAYGQEVAFDSFDERLLRQPYDDRQRQAARGEARLSLASGVGKGFGNAGRGIECMIADCSVEYQSYTEQPIRGQLSRFAFNPHDFQESSSDVHLGPSSSPAWKASQRRAEHSGVVESQQALQPLVLEEQRRDSRRPAPMQGRLAHERSFRPLGSRSFEDEQQLAVAQQKENVDGNYQPISLRRSATNLNHGPPVVQGIQLVPITALPDRLRTIFPFPTFNAVQSRSFDKVFRSDDNFVLASPTGSGKTAILELAICRAIATNNTGQYKIVYQAPTKALCSERQRDWEKKFNPIGLKCAELTGDSDFSDLSNVQGANIIITTPEKWDSVTRRWKDHEKLMKLVKLFLIDEVHILKEDRGAVLEAVVSRMKSIGTDVRFVALSATVPNFHDVAAWLGKNAAHPHEPAANEKFGEEFRPVKLRKHVCGYVYNSPNDFAFEKSLDSKLPDVITRYSEGKPLMIFCATRASTVKTAKLVANWWAKISGRDRMWNPPSKQIPVNNKDLLDTVASGVAFHHAGLDSDDRLKVESGFLNGDINVICCTSTLAVGVNLPCHLVIIKNTVTFCDQGLQEYSDLEMMQMLGRAGRPQFDDSAVAVIMTRQAKVSRYEMMVTGQDLLESKLHLNLIDHMNAETGLGTIRDLDSARNWLTGTFLYVRLKQNPEHYKLQGARSGQDIEEQVDDICYRDISLLREYQLLDGDEYFRCTEFGHAMARYYVRFETMKIFMGLEKKASLSEILSAVSQAHEFSTIRFRQGEKSIYKTLNKSPSIRFPIPVNLDLPAQKVSLLIQSILGSADISWDGENGKHKSQYVMETQVIFKYIHSLVRCIIDCQICLGDSVSIHNALMLARSLGARAWDESPLQMRQVANIGVVAVRKLVNAGIKSIEDLEATDAHRIEAIVGRNPPFGLKVLGELKTFPKLRVSLSVQPSSITKTGEGVKIQVKADIGFINETPPKSFNNKLIYVCLLAETSDGRKIHFARISGPKLGLGQSLVFPALLESPDLCINCYVMCDGIGNMRGATVKPRIAPSMFPSTRISAPDTPQPNMSKRRAETSKVSRKRSVASEDFGDDGIDDDELMKATSVGDLDFDHIENYDNPTDAVTRKNTAKNKTKDKSFSKQPNTAADDEIHEPRQLDNGKWACNHRCKDRMGCKHLCCKEGTDKPPKKAATKRTTSSDNGSEPVQKRSTQNGKQTQTKLQLSSSKRKISSPIEEIDLTHTEKKRKADFATNGPKDFRGLHQLHKSVQKDNPPSSLHAVMHKKSAYCYGEGGEHALSFMNQPTARRPQSSSDYDDIPLDDFTFDFDDSKPNVFQQQPMEAGNISDFDALVDYPPRATVFSRSSDLFGDNDSLLGDAMIGIADSETLATTYQEDNDLTQATGMPADMDWEADFEDDDFMEEFGIPTNAADDFKSPNEQSSFSTTHPKKSLPPPQPRLPFLDNSSSSHAEHDDIKPAKVSSDQVVDEEYNSLDLSDMSHPQPVEDVKVKEEQIPDGFKDLEPWLFQEFGDIVELVDE</sequence>
<dbReference type="PANTHER" id="PTHR47835">
    <property type="entry name" value="HFM1, ATP DEPENDENT DNA HELICASE HOMOLOG"/>
    <property type="match status" value="1"/>
</dbReference>
<evidence type="ECO:0000256" key="7">
    <source>
        <dbReference type="ARBA" id="ARBA00022840"/>
    </source>
</evidence>
<feature type="compositionally biased region" description="Acidic residues" evidence="15">
    <location>
        <begin position="1562"/>
        <end position="1571"/>
    </location>
</feature>
<dbReference type="FunFam" id="1.10.3380.10:FF:000012">
    <property type="entry name" value="DEAD/DEAH box DNA helicase"/>
    <property type="match status" value="1"/>
</dbReference>
<evidence type="ECO:0000256" key="15">
    <source>
        <dbReference type="SAM" id="MobiDB-lite"/>
    </source>
</evidence>
<comment type="similarity">
    <text evidence="2">Belongs to the helicase family. SKI2 subfamily.</text>
</comment>
<dbReference type="GO" id="GO:0000139">
    <property type="term" value="C:Golgi membrane"/>
    <property type="evidence" value="ECO:0007669"/>
    <property type="project" value="InterPro"/>
</dbReference>
<feature type="transmembrane region" description="Helical" evidence="16">
    <location>
        <begin position="234"/>
        <end position="254"/>
    </location>
</feature>
<dbReference type="InterPro" id="IPR001650">
    <property type="entry name" value="Helicase_C-like"/>
</dbReference>
<keyword evidence="10" id="KW-0413">Isomerase</keyword>
<feature type="compositionally biased region" description="Basic and acidic residues" evidence="15">
    <location>
        <begin position="1710"/>
        <end position="1721"/>
    </location>
</feature>
<dbReference type="SMART" id="SM00973">
    <property type="entry name" value="Sec63"/>
    <property type="match status" value="1"/>
</dbReference>
<dbReference type="InterPro" id="IPR014001">
    <property type="entry name" value="Helicase_ATP-bd"/>
</dbReference>
<feature type="region of interest" description="Disordered" evidence="15">
    <location>
        <begin position="1652"/>
        <end position="1728"/>
    </location>
</feature>
<dbReference type="GO" id="GO:0016787">
    <property type="term" value="F:hydrolase activity"/>
    <property type="evidence" value="ECO:0007669"/>
    <property type="project" value="UniProtKB-KW"/>
</dbReference>
<evidence type="ECO:0000259" key="17">
    <source>
        <dbReference type="PROSITE" id="PS51192"/>
    </source>
</evidence>
<dbReference type="EMBL" id="ML977504">
    <property type="protein sequence ID" value="KAF2130634.1"/>
    <property type="molecule type" value="Genomic_DNA"/>
</dbReference>
<evidence type="ECO:0000256" key="1">
    <source>
        <dbReference type="ARBA" id="ARBA00004141"/>
    </source>
</evidence>
<feature type="transmembrane region" description="Helical" evidence="16">
    <location>
        <begin position="274"/>
        <end position="290"/>
    </location>
</feature>
<evidence type="ECO:0000256" key="9">
    <source>
        <dbReference type="ARBA" id="ARBA00023136"/>
    </source>
</evidence>
<feature type="compositionally biased region" description="Polar residues" evidence="15">
    <location>
        <begin position="586"/>
        <end position="599"/>
    </location>
</feature>
<dbReference type="FunFam" id="1.10.10.10:FF:000012">
    <property type="entry name" value="U5 small nuclear ribonucleoprotein helicase"/>
    <property type="match status" value="1"/>
</dbReference>
<dbReference type="GO" id="GO:0003676">
    <property type="term" value="F:nucleic acid binding"/>
    <property type="evidence" value="ECO:0007669"/>
    <property type="project" value="InterPro"/>
</dbReference>
<dbReference type="CDD" id="cd18795">
    <property type="entry name" value="SF2_C_Ski2"/>
    <property type="match status" value="1"/>
</dbReference>
<keyword evidence="7" id="KW-0067">ATP-binding</keyword>
<comment type="catalytic activity">
    <reaction evidence="14">
        <text>ATP + H2O = ADP + phosphate + H(+)</text>
        <dbReference type="Rhea" id="RHEA:13065"/>
        <dbReference type="ChEBI" id="CHEBI:15377"/>
        <dbReference type="ChEBI" id="CHEBI:15378"/>
        <dbReference type="ChEBI" id="CHEBI:30616"/>
        <dbReference type="ChEBI" id="CHEBI:43474"/>
        <dbReference type="ChEBI" id="CHEBI:456216"/>
        <dbReference type="EC" id="5.6.2.4"/>
    </reaction>
</comment>
<evidence type="ECO:0000256" key="6">
    <source>
        <dbReference type="ARBA" id="ARBA00022806"/>
    </source>
</evidence>
<dbReference type="Pfam" id="PF00270">
    <property type="entry name" value="DEAD"/>
    <property type="match status" value="1"/>
</dbReference>
<evidence type="ECO:0000259" key="18">
    <source>
        <dbReference type="PROSITE" id="PS51194"/>
    </source>
</evidence>
<dbReference type="SMART" id="SM00487">
    <property type="entry name" value="DEXDc"/>
    <property type="match status" value="1"/>
</dbReference>
<dbReference type="PROSITE" id="PS51194">
    <property type="entry name" value="HELICASE_CTER"/>
    <property type="match status" value="1"/>
</dbReference>
<gene>
    <name evidence="19" type="ORF">P153DRAFT_288291</name>
</gene>
<dbReference type="Gene3D" id="1.10.10.10">
    <property type="entry name" value="Winged helix-like DNA-binding domain superfamily/Winged helix DNA-binding domain"/>
    <property type="match status" value="1"/>
</dbReference>
<dbReference type="PANTHER" id="PTHR47835:SF3">
    <property type="entry name" value="HELICASE FOR MEIOSIS 1"/>
    <property type="match status" value="1"/>
</dbReference>
<feature type="domain" description="Helicase ATP-binding" evidence="17">
    <location>
        <begin position="727"/>
        <end position="901"/>
    </location>
</feature>
<keyword evidence="8 16" id="KW-1133">Transmembrane helix</keyword>
<dbReference type="Pfam" id="PF23445">
    <property type="entry name" value="WHD_SNRNP200"/>
    <property type="match status" value="1"/>
</dbReference>
<evidence type="ECO:0000256" key="16">
    <source>
        <dbReference type="SAM" id="Phobius"/>
    </source>
</evidence>
<dbReference type="InterPro" id="IPR007271">
    <property type="entry name" value="Nuc_sug_transpt"/>
</dbReference>
<name>A0A6A6AIB1_9PLEO</name>
<feature type="region of interest" description="Disordered" evidence="15">
    <location>
        <begin position="404"/>
        <end position="435"/>
    </location>
</feature>
<keyword evidence="5" id="KW-0378">Hydrolase</keyword>
<organism evidence="19 20">
    <name type="scientific">Dothidotthia symphoricarpi CBS 119687</name>
    <dbReference type="NCBI Taxonomy" id="1392245"/>
    <lineage>
        <taxon>Eukaryota</taxon>
        <taxon>Fungi</taxon>
        <taxon>Dikarya</taxon>
        <taxon>Ascomycota</taxon>
        <taxon>Pezizomycotina</taxon>
        <taxon>Dothideomycetes</taxon>
        <taxon>Pleosporomycetidae</taxon>
        <taxon>Pleosporales</taxon>
        <taxon>Dothidotthiaceae</taxon>
        <taxon>Dothidotthia</taxon>
    </lineage>
</organism>
<dbReference type="GO" id="GO:0015165">
    <property type="term" value="F:pyrimidine nucleotide-sugar transmembrane transporter activity"/>
    <property type="evidence" value="ECO:0007669"/>
    <property type="project" value="InterPro"/>
</dbReference>
<dbReference type="RefSeq" id="XP_033525021.1">
    <property type="nucleotide sequence ID" value="XM_033663591.1"/>
</dbReference>
<dbReference type="InterPro" id="IPR052247">
    <property type="entry name" value="Meiotic_Crossover_Helicase"/>
</dbReference>
<evidence type="ECO:0000256" key="14">
    <source>
        <dbReference type="ARBA" id="ARBA00048988"/>
    </source>
</evidence>
<evidence type="ECO:0000313" key="19">
    <source>
        <dbReference type="EMBL" id="KAF2130634.1"/>
    </source>
</evidence>
<dbReference type="Proteomes" id="UP000799771">
    <property type="component" value="Unassembled WGS sequence"/>
</dbReference>
<feature type="domain" description="Helicase C-terminal" evidence="18">
    <location>
        <begin position="942"/>
        <end position="1130"/>
    </location>
</feature>
<dbReference type="InterPro" id="IPR027417">
    <property type="entry name" value="P-loop_NTPase"/>
</dbReference>
<comment type="catalytic activity">
    <reaction evidence="12">
        <text>Couples ATP hydrolysis with the unwinding of duplex DNA by translocating in the 3'-5' direction.</text>
        <dbReference type="EC" id="5.6.2.4"/>
    </reaction>
</comment>
<comment type="subcellular location">
    <subcellularLocation>
        <location evidence="1">Membrane</location>
        <topology evidence="1">Multi-pass membrane protein</topology>
    </subcellularLocation>
</comment>
<evidence type="ECO:0000256" key="5">
    <source>
        <dbReference type="ARBA" id="ARBA00022801"/>
    </source>
</evidence>
<dbReference type="NCBIfam" id="TIGR00803">
    <property type="entry name" value="nst"/>
    <property type="match status" value="2"/>
</dbReference>
<feature type="region of interest" description="Disordered" evidence="15">
    <location>
        <begin position="1584"/>
        <end position="1627"/>
    </location>
</feature>
<keyword evidence="4" id="KW-0547">Nucleotide-binding</keyword>
<feature type="region of interest" description="Disordered" evidence="15">
    <location>
        <begin position="585"/>
        <end position="651"/>
    </location>
</feature>
<evidence type="ECO:0000256" key="4">
    <source>
        <dbReference type="ARBA" id="ARBA00022741"/>
    </source>
</evidence>
<keyword evidence="9 16" id="KW-0472">Membrane</keyword>
<evidence type="ECO:0000256" key="12">
    <source>
        <dbReference type="ARBA" id="ARBA00034617"/>
    </source>
</evidence>
<dbReference type="InterPro" id="IPR057842">
    <property type="entry name" value="WH_MER3"/>
</dbReference>
<dbReference type="PROSITE" id="PS51192">
    <property type="entry name" value="HELICASE_ATP_BIND_1"/>
    <property type="match status" value="1"/>
</dbReference>
<evidence type="ECO:0000256" key="13">
    <source>
        <dbReference type="ARBA" id="ARBA00034808"/>
    </source>
</evidence>
<dbReference type="Gene3D" id="1.10.3380.10">
    <property type="entry name" value="Sec63 N-terminal domain-like domain"/>
    <property type="match status" value="1"/>
</dbReference>
<dbReference type="Gene3D" id="1.10.3730.20">
    <property type="match status" value="1"/>
</dbReference>
<dbReference type="GO" id="GO:0051321">
    <property type="term" value="P:meiotic cell cycle"/>
    <property type="evidence" value="ECO:0007669"/>
    <property type="project" value="UniProtKB-KW"/>
</dbReference>
<feature type="region of interest" description="Disordered" evidence="15">
    <location>
        <begin position="457"/>
        <end position="480"/>
    </location>
</feature>
<keyword evidence="20" id="KW-1185">Reference proteome</keyword>
<keyword evidence="11" id="KW-0469">Meiosis</keyword>
<feature type="region of interest" description="Disordered" evidence="15">
    <location>
        <begin position="1526"/>
        <end position="1571"/>
    </location>
</feature>
<feature type="compositionally biased region" description="Polar residues" evidence="15">
    <location>
        <begin position="1673"/>
        <end position="1697"/>
    </location>
</feature>
<evidence type="ECO:0000256" key="2">
    <source>
        <dbReference type="ARBA" id="ARBA00010140"/>
    </source>
</evidence>
<dbReference type="SUPFAM" id="SSF158702">
    <property type="entry name" value="Sec63 N-terminal domain-like"/>
    <property type="match status" value="1"/>
</dbReference>
<dbReference type="InterPro" id="IPR037185">
    <property type="entry name" value="EmrE-like"/>
</dbReference>
<protein>
    <recommendedName>
        <fullName evidence="13">DNA 3'-5' helicase</fullName>
        <ecNumber evidence="13">5.6.2.4</ecNumber>
    </recommendedName>
</protein>
<dbReference type="Pfam" id="PF00271">
    <property type="entry name" value="Helicase_C"/>
    <property type="match status" value="1"/>
</dbReference>
<dbReference type="SUPFAM" id="SSF52540">
    <property type="entry name" value="P-loop containing nucleoside triphosphate hydrolases"/>
    <property type="match status" value="1"/>
</dbReference>
<dbReference type="GO" id="GO:0005524">
    <property type="term" value="F:ATP binding"/>
    <property type="evidence" value="ECO:0007669"/>
    <property type="project" value="UniProtKB-KW"/>
</dbReference>
<evidence type="ECO:0000256" key="8">
    <source>
        <dbReference type="ARBA" id="ARBA00022989"/>
    </source>
</evidence>
<dbReference type="SMART" id="SM00490">
    <property type="entry name" value="HELICc"/>
    <property type="match status" value="1"/>
</dbReference>